<dbReference type="SMART" id="SM00706">
    <property type="entry name" value="TECPR"/>
    <property type="match status" value="2"/>
</dbReference>
<name>A0ABN9LY79_9NEOB</name>
<dbReference type="InterPro" id="IPR006624">
    <property type="entry name" value="Beta-propeller_rpt_TECPR"/>
</dbReference>
<dbReference type="PANTHER" id="PTHR23287">
    <property type="entry name" value="RUBY-EYE2-LIKE PROTEIN"/>
    <property type="match status" value="1"/>
</dbReference>
<evidence type="ECO:0000313" key="2">
    <source>
        <dbReference type="EMBL" id="CAJ0953165.1"/>
    </source>
</evidence>
<organism evidence="2 3">
    <name type="scientific">Ranitomeya imitator</name>
    <name type="common">mimic poison frog</name>
    <dbReference type="NCBI Taxonomy" id="111125"/>
    <lineage>
        <taxon>Eukaryota</taxon>
        <taxon>Metazoa</taxon>
        <taxon>Chordata</taxon>
        <taxon>Craniata</taxon>
        <taxon>Vertebrata</taxon>
        <taxon>Euteleostomi</taxon>
        <taxon>Amphibia</taxon>
        <taxon>Batrachia</taxon>
        <taxon>Anura</taxon>
        <taxon>Neobatrachia</taxon>
        <taxon>Hyloidea</taxon>
        <taxon>Dendrobatidae</taxon>
        <taxon>Dendrobatinae</taxon>
        <taxon>Ranitomeya</taxon>
    </lineage>
</organism>
<keyword evidence="3" id="KW-1185">Reference proteome</keyword>
<evidence type="ECO:0000313" key="3">
    <source>
        <dbReference type="Proteomes" id="UP001176940"/>
    </source>
</evidence>
<feature type="compositionally biased region" description="Polar residues" evidence="1">
    <location>
        <begin position="74"/>
        <end position="94"/>
    </location>
</feature>
<comment type="caution">
    <text evidence="2">The sequence shown here is derived from an EMBL/GenBank/DDBJ whole genome shotgun (WGS) entry which is preliminary data.</text>
</comment>
<accession>A0ABN9LY79</accession>
<gene>
    <name evidence="2" type="ORF">RIMI_LOCUS14209751</name>
</gene>
<dbReference type="Proteomes" id="UP001176940">
    <property type="component" value="Unassembled WGS sequence"/>
</dbReference>
<feature type="compositionally biased region" description="Basic and acidic residues" evidence="1">
    <location>
        <begin position="143"/>
        <end position="154"/>
    </location>
</feature>
<sequence length="578" mass="63438">MDSPCSLTSYFSCTAAGLTSDHLSSQESLISRKCHGEEENTSGVFSTTRTSDSTAPDTEGESNSYHVEEDNDGSTKNNDSATSEATGVSMSDVSSAAGDICAEGEHGDANEQDAVMQKQESNDSGGQRADLSNDYNPQSMNGYKDEISEKPKEASEVRCHIPSSSILDTFGLNAYRLPKDTIEAIAKYRPERSEHEQSLASSDDEDIYGHRIQHSSSDVSVAEMAVSQDLSRSMQEESTLLKSEQLAESWMVYSGPASGILSLVVSEKYVWCLDYKGSLHCSSVPGVGLRWQRFEDAVQQVAVSPSGLSVTDTSYRSEIQMYLGLYHCSCGDCMCPHGSIATICYKTVALAVLRLWITSCYHFYLGNLLWKIEQKTDKAFACGKVTIKGKRHWYEALPQASSVALSDDTAWIIRTNGDLYLQTGLSVDRPCARAIKVDCPCPLSQITARNNVVWALTEQRGLLYRKELAASLRRVKSGSATWSGPIMTFVFNEPRTLQVSITDYVVFDNYTLFQTLIQATQTVATVAQAPVEKVADKLRMTFWSQQSQCQPSLLGVNSSGVWITSGKNDFHVAKGNLI</sequence>
<feature type="non-terminal residue" evidence="2">
    <location>
        <position position="578"/>
    </location>
</feature>
<feature type="compositionally biased region" description="Polar residues" evidence="1">
    <location>
        <begin position="41"/>
        <end position="65"/>
    </location>
</feature>
<protein>
    <submittedName>
        <fullName evidence="2">Uncharacterized protein</fullName>
    </submittedName>
</protein>
<dbReference type="PANTHER" id="PTHR23287:SF16">
    <property type="entry name" value="TECTONIN BETA-PROPELLER REPEAT-CONTAINING PROTEIN 2"/>
    <property type="match status" value="1"/>
</dbReference>
<feature type="region of interest" description="Disordered" evidence="1">
    <location>
        <begin position="22"/>
        <end position="154"/>
    </location>
</feature>
<proteinExistence type="predicted"/>
<reference evidence="2" key="1">
    <citation type="submission" date="2023-07" db="EMBL/GenBank/DDBJ databases">
        <authorList>
            <person name="Stuckert A."/>
        </authorList>
    </citation>
    <scope>NUCLEOTIDE SEQUENCE</scope>
</reference>
<dbReference type="EMBL" id="CAUEEQ010036337">
    <property type="protein sequence ID" value="CAJ0953165.1"/>
    <property type="molecule type" value="Genomic_DNA"/>
</dbReference>
<evidence type="ECO:0000256" key="1">
    <source>
        <dbReference type="SAM" id="MobiDB-lite"/>
    </source>
</evidence>